<feature type="region of interest" description="Disordered" evidence="1">
    <location>
        <begin position="540"/>
        <end position="559"/>
    </location>
</feature>
<feature type="compositionally biased region" description="Basic and acidic residues" evidence="1">
    <location>
        <begin position="540"/>
        <end position="556"/>
    </location>
</feature>
<accession>A0AAV9X5Z0</accession>
<dbReference type="EMBL" id="JAVHJO010000010">
    <property type="protein sequence ID" value="KAK6535702.1"/>
    <property type="molecule type" value="Genomic_DNA"/>
</dbReference>
<comment type="caution">
    <text evidence="2">The sequence shown here is derived from an EMBL/GenBank/DDBJ whole genome shotgun (WGS) entry which is preliminary data.</text>
</comment>
<dbReference type="AlphaFoldDB" id="A0AAV9X5Z0"/>
<proteinExistence type="predicted"/>
<feature type="region of interest" description="Disordered" evidence="1">
    <location>
        <begin position="654"/>
        <end position="680"/>
    </location>
</feature>
<keyword evidence="3" id="KW-1185">Reference proteome</keyword>
<evidence type="ECO:0000313" key="2">
    <source>
        <dbReference type="EMBL" id="KAK6535702.1"/>
    </source>
</evidence>
<name>A0AAV9X5Z0_9PEZI</name>
<evidence type="ECO:0000256" key="1">
    <source>
        <dbReference type="SAM" id="MobiDB-lite"/>
    </source>
</evidence>
<protein>
    <submittedName>
        <fullName evidence="2">Uncharacterized protein</fullName>
    </submittedName>
</protein>
<feature type="compositionally biased region" description="Polar residues" evidence="1">
    <location>
        <begin position="654"/>
        <end position="666"/>
    </location>
</feature>
<organism evidence="2 3">
    <name type="scientific">Orbilia ellipsospora</name>
    <dbReference type="NCBI Taxonomy" id="2528407"/>
    <lineage>
        <taxon>Eukaryota</taxon>
        <taxon>Fungi</taxon>
        <taxon>Dikarya</taxon>
        <taxon>Ascomycota</taxon>
        <taxon>Pezizomycotina</taxon>
        <taxon>Orbiliomycetes</taxon>
        <taxon>Orbiliales</taxon>
        <taxon>Orbiliaceae</taxon>
        <taxon>Orbilia</taxon>
    </lineage>
</organism>
<feature type="compositionally biased region" description="Basic and acidic residues" evidence="1">
    <location>
        <begin position="667"/>
        <end position="680"/>
    </location>
</feature>
<reference evidence="2 3" key="1">
    <citation type="submission" date="2019-10" db="EMBL/GenBank/DDBJ databases">
        <authorList>
            <person name="Palmer J.M."/>
        </authorList>
    </citation>
    <scope>NUCLEOTIDE SEQUENCE [LARGE SCALE GENOMIC DNA]</scope>
    <source>
        <strain evidence="2 3">TWF694</strain>
    </source>
</reference>
<dbReference type="Proteomes" id="UP001365542">
    <property type="component" value="Unassembled WGS sequence"/>
</dbReference>
<gene>
    <name evidence="2" type="ORF">TWF694_002152</name>
</gene>
<sequence>MASPHLRLLSHCYTSPCLLGAPKNSITQTCRIAQSPSTWPRSIIARRYYPNTPLERTGRSIRRLVLTNEDKAFIKSKFTRTIPRRLRSENDILQALRDHGYVPAIDRVEEMLDTTRSPLQSIDEFDKITLGLLMRMAKTVDGGIRNPYKIPNLNTGQNPVKMRNKKMAKPTQVNKWFLFPDDTNWTYISKHFPLLEPPRPWHPIIMHGLKQDYSKEEVARRLEWSMVQNAKRFRNGYHYPPPDAAKYEILTNLPLPPPPVIRTCNVCKKPRYLLRFWNFYYQRWQHVNSPHRPGDCDGHKRGTSGRLMYAPPGTKIGNQKASQVEDKEWIDEETAVKILFRSNFIILPTVNPEIGKIFAKASMCSPETWPWTRAGEGERWALRGGRMNGLVDLSDVKKLSKLEEAREKQTEAFMTEHKALLNKIAELLQTHPITAEEAAALPSGQLYPAGHPAVALWSRWEQKLYKTKLAETAETTRKRQTLRQTLDNKVVEYDAVLDELKRTEAELLMLESGQGESWVDPAFIKLKPWERRELLEKEGDINEEDTHWDSSERPPRENVTPLFSKISQDEYLLRFKLERGWALTETQKEHLERRLHHLRMIQAGEEKPLETEPKSLFSKWDNSDAIIDRLKELRIARNESIEDLVLLKLDPQPATSGAQETLITKSAETEARDLEKNDSS</sequence>
<evidence type="ECO:0000313" key="3">
    <source>
        <dbReference type="Proteomes" id="UP001365542"/>
    </source>
</evidence>